<dbReference type="InterPro" id="IPR032816">
    <property type="entry name" value="VTT_dom"/>
</dbReference>
<accession>A0ABV4NAT8</accession>
<feature type="transmembrane region" description="Helical" evidence="6">
    <location>
        <begin position="20"/>
        <end position="41"/>
    </location>
</feature>
<keyword evidence="4 6" id="KW-1133">Transmembrane helix</keyword>
<keyword evidence="5 6" id="KW-0472">Membrane</keyword>
<organism evidence="8 9">
    <name type="scientific">Vibrio gallaecicus</name>
    <dbReference type="NCBI Taxonomy" id="552386"/>
    <lineage>
        <taxon>Bacteria</taxon>
        <taxon>Pseudomonadati</taxon>
        <taxon>Pseudomonadota</taxon>
        <taxon>Gammaproteobacteria</taxon>
        <taxon>Vibrionales</taxon>
        <taxon>Vibrionaceae</taxon>
        <taxon>Vibrio</taxon>
    </lineage>
</organism>
<dbReference type="RefSeq" id="WP_372265623.1">
    <property type="nucleotide sequence ID" value="NZ_JBFRUW010000021.1"/>
</dbReference>
<keyword evidence="2" id="KW-1003">Cell membrane</keyword>
<evidence type="ECO:0000259" key="7">
    <source>
        <dbReference type="Pfam" id="PF09335"/>
    </source>
</evidence>
<feature type="domain" description="VTT" evidence="7">
    <location>
        <begin position="37"/>
        <end position="154"/>
    </location>
</feature>
<comment type="subcellular location">
    <subcellularLocation>
        <location evidence="1">Cell membrane</location>
        <topology evidence="1">Multi-pass membrane protein</topology>
    </subcellularLocation>
</comment>
<evidence type="ECO:0000256" key="5">
    <source>
        <dbReference type="ARBA" id="ARBA00023136"/>
    </source>
</evidence>
<protein>
    <submittedName>
        <fullName evidence="8">DedA family protein</fullName>
    </submittedName>
</protein>
<dbReference type="EMBL" id="JBFRUW010000021">
    <property type="protein sequence ID" value="MFA0568129.1"/>
    <property type="molecule type" value="Genomic_DNA"/>
</dbReference>
<evidence type="ECO:0000313" key="8">
    <source>
        <dbReference type="EMBL" id="MFA0568129.1"/>
    </source>
</evidence>
<sequence length="195" mass="21648">MGITESIQVFLNSGEQSVGWLMLAIIALSYLLEDLAIVTAAGLAVQKVMQPELALLAIFIGIATGDLALYYLGHSGRYFRGVRYKALTNHHFRALHQRLHKNAFMNLFIIRFIPGLRTVGFTLSGFFSVSIPVFLAAVLSATAIWTCLVFSIIYYLGSSAWLQATQYQWAVIPCAVLLLITVNRLLNRTYSRGLS</sequence>
<keyword evidence="3 6" id="KW-0812">Transmembrane</keyword>
<keyword evidence="9" id="KW-1185">Reference proteome</keyword>
<proteinExistence type="predicted"/>
<feature type="transmembrane region" description="Helical" evidence="6">
    <location>
        <begin position="103"/>
        <end position="126"/>
    </location>
</feature>
<name>A0ABV4NAT8_9VIBR</name>
<comment type="caution">
    <text evidence="8">The sequence shown here is derived from an EMBL/GenBank/DDBJ whole genome shotgun (WGS) entry which is preliminary data.</text>
</comment>
<evidence type="ECO:0000256" key="3">
    <source>
        <dbReference type="ARBA" id="ARBA00022692"/>
    </source>
</evidence>
<dbReference type="InterPro" id="IPR051311">
    <property type="entry name" value="DedA_domain"/>
</dbReference>
<evidence type="ECO:0000256" key="1">
    <source>
        <dbReference type="ARBA" id="ARBA00004651"/>
    </source>
</evidence>
<dbReference type="PANTHER" id="PTHR42709">
    <property type="entry name" value="ALKALINE PHOSPHATASE LIKE PROTEIN"/>
    <property type="match status" value="1"/>
</dbReference>
<evidence type="ECO:0000256" key="6">
    <source>
        <dbReference type="SAM" id="Phobius"/>
    </source>
</evidence>
<dbReference type="Proteomes" id="UP001570417">
    <property type="component" value="Unassembled WGS sequence"/>
</dbReference>
<dbReference type="Pfam" id="PF09335">
    <property type="entry name" value="VTT_dom"/>
    <property type="match status" value="1"/>
</dbReference>
<feature type="transmembrane region" description="Helical" evidence="6">
    <location>
        <begin position="167"/>
        <end position="186"/>
    </location>
</feature>
<evidence type="ECO:0000256" key="4">
    <source>
        <dbReference type="ARBA" id="ARBA00022989"/>
    </source>
</evidence>
<gene>
    <name evidence="8" type="ORF">AB4566_07560</name>
</gene>
<feature type="transmembrane region" description="Helical" evidence="6">
    <location>
        <begin position="133"/>
        <end position="155"/>
    </location>
</feature>
<dbReference type="PANTHER" id="PTHR42709:SF6">
    <property type="entry name" value="UNDECAPRENYL PHOSPHATE TRANSPORTER A"/>
    <property type="match status" value="1"/>
</dbReference>
<evidence type="ECO:0000313" key="9">
    <source>
        <dbReference type="Proteomes" id="UP001570417"/>
    </source>
</evidence>
<evidence type="ECO:0000256" key="2">
    <source>
        <dbReference type="ARBA" id="ARBA00022475"/>
    </source>
</evidence>
<reference evidence="8 9" key="1">
    <citation type="journal article" date="2024" name="ISME J.">
        <title>Tailless and filamentous prophages are predominant in marine Vibrio.</title>
        <authorList>
            <person name="Steensen K."/>
            <person name="Seneca J."/>
            <person name="Bartlau N."/>
            <person name="Yu X.A."/>
            <person name="Hussain F.A."/>
            <person name="Polz M.F."/>
        </authorList>
    </citation>
    <scope>NUCLEOTIDE SEQUENCE [LARGE SCALE GENOMIC DNA]</scope>
    <source>
        <strain evidence="8 9">10N.222.51.A1</strain>
    </source>
</reference>
<feature type="transmembrane region" description="Helical" evidence="6">
    <location>
        <begin position="53"/>
        <end position="73"/>
    </location>
</feature>